<evidence type="ECO:0000256" key="7">
    <source>
        <dbReference type="ARBA" id="ARBA00023136"/>
    </source>
</evidence>
<comment type="similarity">
    <text evidence="2 8">Belongs to the 4-toluene sulfonate uptake permease (TSUP) (TC 2.A.102) family.</text>
</comment>
<accession>A0ABS4YLV1</accession>
<dbReference type="PANTHER" id="PTHR30269">
    <property type="entry name" value="TRANSMEMBRANE PROTEIN YFCA"/>
    <property type="match status" value="1"/>
</dbReference>
<feature type="transmembrane region" description="Helical" evidence="8">
    <location>
        <begin position="236"/>
        <end position="257"/>
    </location>
</feature>
<dbReference type="InterPro" id="IPR052017">
    <property type="entry name" value="TSUP"/>
</dbReference>
<keyword evidence="6 8" id="KW-1133">Transmembrane helix</keyword>
<protein>
    <recommendedName>
        <fullName evidence="8">Probable membrane transporter protein</fullName>
    </recommendedName>
</protein>
<dbReference type="PANTHER" id="PTHR30269:SF23">
    <property type="entry name" value="MEMBRANE TRANSPORTER PROTEIN YDHB-RELATED"/>
    <property type="match status" value="1"/>
</dbReference>
<evidence type="ECO:0000256" key="1">
    <source>
        <dbReference type="ARBA" id="ARBA00004651"/>
    </source>
</evidence>
<reference evidence="10 11" key="1">
    <citation type="submission" date="2021-03" db="EMBL/GenBank/DDBJ databases">
        <title>Sequencing the genomes of 1000 actinobacteria strains.</title>
        <authorList>
            <person name="Klenk H.-P."/>
        </authorList>
    </citation>
    <scope>NUCLEOTIDE SEQUENCE [LARGE SCALE GENOMIC DNA]</scope>
    <source>
        <strain evidence="10 11">DSM 14564</strain>
    </source>
</reference>
<dbReference type="Proteomes" id="UP000698222">
    <property type="component" value="Unassembled WGS sequence"/>
</dbReference>
<feature type="transmembrane region" description="Helical" evidence="8">
    <location>
        <begin position="6"/>
        <end position="25"/>
    </location>
</feature>
<dbReference type="Pfam" id="PF01925">
    <property type="entry name" value="TauE"/>
    <property type="match status" value="1"/>
</dbReference>
<dbReference type="RefSeq" id="WP_209892301.1">
    <property type="nucleotide sequence ID" value="NZ_BAAAJV010000025.1"/>
</dbReference>
<organism evidence="10 11">
    <name type="scientific">Brachybacterium fresconis</name>
    <dbReference type="NCBI Taxonomy" id="173363"/>
    <lineage>
        <taxon>Bacteria</taxon>
        <taxon>Bacillati</taxon>
        <taxon>Actinomycetota</taxon>
        <taxon>Actinomycetes</taxon>
        <taxon>Micrococcales</taxon>
        <taxon>Dermabacteraceae</taxon>
        <taxon>Brachybacterium</taxon>
    </lineage>
</organism>
<keyword evidence="5 8" id="KW-0812">Transmembrane</keyword>
<evidence type="ECO:0000313" key="11">
    <source>
        <dbReference type="Proteomes" id="UP000698222"/>
    </source>
</evidence>
<feature type="transmembrane region" description="Helical" evidence="8">
    <location>
        <begin position="81"/>
        <end position="100"/>
    </location>
</feature>
<keyword evidence="11" id="KW-1185">Reference proteome</keyword>
<evidence type="ECO:0000256" key="5">
    <source>
        <dbReference type="ARBA" id="ARBA00022692"/>
    </source>
</evidence>
<dbReference type="InterPro" id="IPR002781">
    <property type="entry name" value="TM_pro_TauE-like"/>
</dbReference>
<feature type="transmembrane region" description="Helical" evidence="8">
    <location>
        <begin position="269"/>
        <end position="285"/>
    </location>
</feature>
<evidence type="ECO:0000256" key="8">
    <source>
        <dbReference type="RuleBase" id="RU363041"/>
    </source>
</evidence>
<evidence type="ECO:0000256" key="6">
    <source>
        <dbReference type="ARBA" id="ARBA00022989"/>
    </source>
</evidence>
<proteinExistence type="inferred from homology"/>
<feature type="transmembrane region" description="Helical" evidence="8">
    <location>
        <begin position="106"/>
        <end position="124"/>
    </location>
</feature>
<feature type="compositionally biased region" description="Polar residues" evidence="9">
    <location>
        <begin position="140"/>
        <end position="192"/>
    </location>
</feature>
<evidence type="ECO:0000256" key="9">
    <source>
        <dbReference type="SAM" id="MobiDB-lite"/>
    </source>
</evidence>
<dbReference type="EMBL" id="JAGIOC010000001">
    <property type="protein sequence ID" value="MBP2409763.1"/>
    <property type="molecule type" value="Genomic_DNA"/>
</dbReference>
<keyword evidence="3" id="KW-0813">Transport</keyword>
<evidence type="ECO:0000313" key="10">
    <source>
        <dbReference type="EMBL" id="MBP2409763.1"/>
    </source>
</evidence>
<gene>
    <name evidence="10" type="ORF">JOF44_002666</name>
</gene>
<keyword evidence="4 8" id="KW-1003">Cell membrane</keyword>
<evidence type="ECO:0000256" key="3">
    <source>
        <dbReference type="ARBA" id="ARBA00022448"/>
    </source>
</evidence>
<name>A0ABS4YLV1_9MICO</name>
<feature type="region of interest" description="Disordered" evidence="9">
    <location>
        <begin position="132"/>
        <end position="192"/>
    </location>
</feature>
<evidence type="ECO:0000256" key="4">
    <source>
        <dbReference type="ARBA" id="ARBA00022475"/>
    </source>
</evidence>
<sequence length="316" mass="32101">MSDLASLIPTLATASWLLVAVGAVVVGLSKTAMPGGGTIAVGLFALALPAKESTAALLLLLMVGDATALWVYRREPDVRTLVRLIPSVLIGIVLGTIFFANVGGDTVRTTIGVILLALIAVTVWRRRAARTKAPSADGGQATTDSPSATGSRSETGSLAVSGSRSAAGSEVATGSGSANTVGSGTSTAPAPTAGSSRLGIALSRAGYGALGGFTTMVANAGGPVMSMYFYAMRMPVLTFLGTSAWFFAIVNVVKLPFSAGLGLITRDTLVMDLMLVPLVLVGAYCGTKIARRIPQRVFESAVLVLTVGSALALLII</sequence>
<comment type="caution">
    <text evidence="10">The sequence shown here is derived from an EMBL/GenBank/DDBJ whole genome shotgun (WGS) entry which is preliminary data.</text>
</comment>
<keyword evidence="7 8" id="KW-0472">Membrane</keyword>
<feature type="transmembrane region" description="Helical" evidence="8">
    <location>
        <begin position="297"/>
        <end position="315"/>
    </location>
</feature>
<comment type="subcellular location">
    <subcellularLocation>
        <location evidence="1 8">Cell membrane</location>
        <topology evidence="1 8">Multi-pass membrane protein</topology>
    </subcellularLocation>
</comment>
<evidence type="ECO:0000256" key="2">
    <source>
        <dbReference type="ARBA" id="ARBA00009142"/>
    </source>
</evidence>